<dbReference type="Gene3D" id="1.20.890.10">
    <property type="entry name" value="cAMP-dependent protein kinase regulatory subunit, dimerization-anchoring domain"/>
    <property type="match status" value="1"/>
</dbReference>
<dbReference type="InterPro" id="IPR000850">
    <property type="entry name" value="Adenylat/UMP-CMP_kin"/>
</dbReference>
<dbReference type="SUPFAM" id="SSF52540">
    <property type="entry name" value="P-loop containing nucleoside triphosphate hydrolases"/>
    <property type="match status" value="1"/>
</dbReference>
<organism evidence="7 8">
    <name type="scientific">Pygocentrus nattereri</name>
    <name type="common">Red-bellied piranha</name>
    <dbReference type="NCBI Taxonomy" id="42514"/>
    <lineage>
        <taxon>Eukaryota</taxon>
        <taxon>Metazoa</taxon>
        <taxon>Chordata</taxon>
        <taxon>Craniata</taxon>
        <taxon>Vertebrata</taxon>
        <taxon>Euteleostomi</taxon>
        <taxon>Actinopterygii</taxon>
        <taxon>Neopterygii</taxon>
        <taxon>Teleostei</taxon>
        <taxon>Ostariophysi</taxon>
        <taxon>Characiformes</taxon>
        <taxon>Characoidei</taxon>
        <taxon>Pygocentrus</taxon>
    </lineage>
</organism>
<accession>A0AAR2LRP4</accession>
<dbReference type="PANTHER" id="PTHR23359">
    <property type="entry name" value="NUCLEOTIDE KINASE"/>
    <property type="match status" value="1"/>
</dbReference>
<dbReference type="InterPro" id="IPR007858">
    <property type="entry name" value="Dpy-30_motif"/>
</dbReference>
<feature type="chain" id="PRO_5043803869" evidence="6">
    <location>
        <begin position="22"/>
        <end position="700"/>
    </location>
</feature>
<keyword evidence="1" id="KW-0808">Transferase</keyword>
<dbReference type="Pfam" id="PF05186">
    <property type="entry name" value="Dpy-30"/>
    <property type="match status" value="1"/>
</dbReference>
<sequence length="700" mass="80834">QTEYNVFLLLLLFLFKQYLDSCVVGASLIDEAGPDSEDEETVQDEPANKSKQGTFQVVGTTSAKSEEQKSSFIAAEYTVSKECRPEELFHHLMESDVIIYNITEHAHEIDEASWAVSALHKEIEAFSGPKMFILISTVMTWALSKPVDPDDPEIPFTEEDYRSRKAHPNFKDHITLEKLVVKLGKTNPSRFSTYVVASGLQYGMEEQVFHFFFKTSWQGEVPRVPVFGEGSNIIPAIHIKDLASVVQNIIDHKPKPQYFLAVDDSKNTMEDITRVSFPKQHVRDNLYFFFKQTDIDSLFVDLRMEAVFLKENFNLRWVCENGIVENAERVTEEYKLARGLLPVRICVLGPPAVGKSTVADKICKHYKLHHVKLKETIAETLTNLEAYVRAEEDIDDENDESLAEAQEFLETLKENMEQNEGRLDDQHIIRIMRDKLMSKPCRNQGFVLDGFPKTYEQAKELFSADDDDDGMEDVRSKIPPHHKKLIPEFVFSLDATDALLKKRVLNLPESVVEGTSYSQDKFLHRLVSFREKNSEDETVLNYFDELEILTEHIEITSDDDLEYLLVMEKVIKSVGKPRNYGPSSEEVEQEERRQAEIRLRELAARQAEMECKEAEETAQRTQRWEEWSQRLEEAKRQEDELLEAQSVPMRHYLMRDVMPTLTQGLIECCRIRPEDPVDFLVSFSLILNLVIRAVPRTVFR</sequence>
<feature type="compositionally biased region" description="Polar residues" evidence="5">
    <location>
        <begin position="49"/>
        <end position="62"/>
    </location>
</feature>
<dbReference type="Ensembl" id="ENSPNAT00000086853.1">
    <property type="protein sequence ID" value="ENSPNAP00000077399.1"/>
    <property type="gene ID" value="ENSPNAG00000008383.2"/>
</dbReference>
<dbReference type="InterPro" id="IPR036291">
    <property type="entry name" value="NAD(P)-bd_dom_sf"/>
</dbReference>
<keyword evidence="6" id="KW-0732">Signal</keyword>
<reference evidence="7" key="3">
    <citation type="submission" date="2025-09" db="UniProtKB">
        <authorList>
            <consortium name="Ensembl"/>
        </authorList>
    </citation>
    <scope>IDENTIFICATION</scope>
</reference>
<dbReference type="CDD" id="cd22967">
    <property type="entry name" value="DD_AK7"/>
    <property type="match status" value="1"/>
</dbReference>
<feature type="signal peptide" evidence="6">
    <location>
        <begin position="1"/>
        <end position="21"/>
    </location>
</feature>
<dbReference type="Proteomes" id="UP001501920">
    <property type="component" value="Chromosome 10"/>
</dbReference>
<reference evidence="7 8" key="1">
    <citation type="submission" date="2020-10" db="EMBL/GenBank/DDBJ databases">
        <title>Pygocentrus nattereri (red-bellied piranha) genome, fPygNat1, primary haplotype.</title>
        <authorList>
            <person name="Myers G."/>
            <person name="Meyer A."/>
            <person name="Karagic N."/>
            <person name="Pippel M."/>
            <person name="Winkler S."/>
            <person name="Tracey A."/>
            <person name="Wood J."/>
            <person name="Formenti G."/>
            <person name="Howe K."/>
            <person name="Fedrigo O."/>
            <person name="Jarvis E.D."/>
        </authorList>
    </citation>
    <scope>NUCLEOTIDE SEQUENCE [LARGE SCALE GENOMIC DNA]</scope>
</reference>
<feature type="compositionally biased region" description="Acidic residues" evidence="5">
    <location>
        <begin position="33"/>
        <end position="43"/>
    </location>
</feature>
<keyword evidence="2" id="KW-0547">Nucleotide-binding</keyword>
<keyword evidence="3" id="KW-0418">Kinase</keyword>
<dbReference type="SUPFAM" id="SSF51735">
    <property type="entry name" value="NAD(P)-binding Rossmann-fold domains"/>
    <property type="match status" value="1"/>
</dbReference>
<dbReference type="Gene3D" id="3.40.50.300">
    <property type="entry name" value="P-loop containing nucleotide triphosphate hydrolases"/>
    <property type="match status" value="1"/>
</dbReference>
<name>A0AAR2LRP4_PYGNA</name>
<keyword evidence="8" id="KW-1185">Reference proteome</keyword>
<proteinExistence type="predicted"/>
<dbReference type="Pfam" id="PF00406">
    <property type="entry name" value="ADK"/>
    <property type="match status" value="1"/>
</dbReference>
<dbReference type="GO" id="GO:0005524">
    <property type="term" value="F:ATP binding"/>
    <property type="evidence" value="ECO:0007669"/>
    <property type="project" value="InterPro"/>
</dbReference>
<evidence type="ECO:0000256" key="2">
    <source>
        <dbReference type="ARBA" id="ARBA00022741"/>
    </source>
</evidence>
<protein>
    <submittedName>
        <fullName evidence="7">Adenylate kinase 7b</fullName>
    </submittedName>
</protein>
<evidence type="ECO:0000256" key="3">
    <source>
        <dbReference type="ARBA" id="ARBA00022777"/>
    </source>
</evidence>
<dbReference type="CDD" id="cd01428">
    <property type="entry name" value="ADK"/>
    <property type="match status" value="1"/>
</dbReference>
<evidence type="ECO:0000256" key="6">
    <source>
        <dbReference type="SAM" id="SignalP"/>
    </source>
</evidence>
<dbReference type="Gene3D" id="3.40.50.720">
    <property type="entry name" value="NAD(P)-binding Rossmann-like Domain"/>
    <property type="match status" value="1"/>
</dbReference>
<evidence type="ECO:0000256" key="1">
    <source>
        <dbReference type="ARBA" id="ARBA00022679"/>
    </source>
</evidence>
<feature type="region of interest" description="Disordered" evidence="5">
    <location>
        <begin position="33"/>
        <end position="62"/>
    </location>
</feature>
<evidence type="ECO:0000313" key="8">
    <source>
        <dbReference type="Proteomes" id="UP001501920"/>
    </source>
</evidence>
<keyword evidence="4" id="KW-0175">Coiled coil</keyword>
<dbReference type="AlphaFoldDB" id="A0AAR2LRP4"/>
<reference evidence="7" key="2">
    <citation type="submission" date="2025-08" db="UniProtKB">
        <authorList>
            <consortium name="Ensembl"/>
        </authorList>
    </citation>
    <scope>IDENTIFICATION</scope>
</reference>
<evidence type="ECO:0000256" key="5">
    <source>
        <dbReference type="SAM" id="MobiDB-lite"/>
    </source>
</evidence>
<feature type="coiled-coil region" evidence="4">
    <location>
        <begin position="585"/>
        <end position="644"/>
    </location>
</feature>
<dbReference type="InterPro" id="IPR027417">
    <property type="entry name" value="P-loop_NTPase"/>
</dbReference>
<evidence type="ECO:0000313" key="7">
    <source>
        <dbReference type="Ensembl" id="ENSPNAP00000077399.1"/>
    </source>
</evidence>
<dbReference type="GeneTree" id="ENSGT00390000015102"/>
<evidence type="ECO:0000256" key="4">
    <source>
        <dbReference type="SAM" id="Coils"/>
    </source>
</evidence>
<dbReference type="GO" id="GO:0006139">
    <property type="term" value="P:nucleobase-containing compound metabolic process"/>
    <property type="evidence" value="ECO:0007669"/>
    <property type="project" value="InterPro"/>
</dbReference>
<dbReference type="InterPro" id="IPR047499">
    <property type="entry name" value="DD_AK7"/>
</dbReference>
<dbReference type="GO" id="GO:0019205">
    <property type="term" value="F:nucleobase-containing compound kinase activity"/>
    <property type="evidence" value="ECO:0007669"/>
    <property type="project" value="InterPro"/>
</dbReference>